<dbReference type="PANTHER" id="PTHR32071">
    <property type="entry name" value="TRANSCRIPTIONAL REGULATORY PROTEIN"/>
    <property type="match status" value="1"/>
</dbReference>
<keyword evidence="2" id="KW-0547">Nucleotide-binding</keyword>
<evidence type="ECO:0000256" key="3">
    <source>
        <dbReference type="ARBA" id="ARBA00022840"/>
    </source>
</evidence>
<evidence type="ECO:0000256" key="4">
    <source>
        <dbReference type="ARBA" id="ARBA00023012"/>
    </source>
</evidence>
<evidence type="ECO:0000259" key="12">
    <source>
        <dbReference type="PROSITE" id="PS50110"/>
    </source>
</evidence>
<evidence type="ECO:0000256" key="5">
    <source>
        <dbReference type="ARBA" id="ARBA00023015"/>
    </source>
</evidence>
<dbReference type="RefSeq" id="WP_145639809.1">
    <property type="nucleotide sequence ID" value="NZ_VIWP01000005.1"/>
</dbReference>
<accession>A0A561QP76</accession>
<dbReference type="Gene3D" id="1.10.8.60">
    <property type="match status" value="1"/>
</dbReference>
<gene>
    <name evidence="13" type="ORF">FHW37_105292</name>
</gene>
<dbReference type="GO" id="GO:0005524">
    <property type="term" value="F:ATP binding"/>
    <property type="evidence" value="ECO:0007669"/>
    <property type="project" value="UniProtKB-KW"/>
</dbReference>
<dbReference type="SUPFAM" id="SSF46689">
    <property type="entry name" value="Homeodomain-like"/>
    <property type="match status" value="1"/>
</dbReference>
<dbReference type="CDD" id="cd17549">
    <property type="entry name" value="REC_DctD-like"/>
    <property type="match status" value="1"/>
</dbReference>
<evidence type="ECO:0000259" key="11">
    <source>
        <dbReference type="PROSITE" id="PS50045"/>
    </source>
</evidence>
<keyword evidence="1 10" id="KW-0597">Phosphoprotein</keyword>
<dbReference type="PANTHER" id="PTHR32071:SF57">
    <property type="entry name" value="C4-DICARBOXYLATE TRANSPORT TRANSCRIPTIONAL REGULATORY PROTEIN DCTD"/>
    <property type="match status" value="1"/>
</dbReference>
<dbReference type="SMART" id="SM00448">
    <property type="entry name" value="REC"/>
    <property type="match status" value="1"/>
</dbReference>
<dbReference type="FunFam" id="3.40.50.300:FF:000006">
    <property type="entry name" value="DNA-binding transcriptional regulator NtrC"/>
    <property type="match status" value="1"/>
</dbReference>
<dbReference type="InterPro" id="IPR011006">
    <property type="entry name" value="CheY-like_superfamily"/>
</dbReference>
<dbReference type="InterPro" id="IPR001789">
    <property type="entry name" value="Sig_transdc_resp-reg_receiver"/>
</dbReference>
<keyword evidence="6" id="KW-0010">Activator</keyword>
<evidence type="ECO:0000256" key="6">
    <source>
        <dbReference type="ARBA" id="ARBA00023159"/>
    </source>
</evidence>
<evidence type="ECO:0000313" key="13">
    <source>
        <dbReference type="EMBL" id="TWF52193.1"/>
    </source>
</evidence>
<dbReference type="InterPro" id="IPR002078">
    <property type="entry name" value="Sigma_54_int"/>
</dbReference>
<dbReference type="Pfam" id="PF00072">
    <property type="entry name" value="Response_reg"/>
    <property type="match status" value="1"/>
</dbReference>
<dbReference type="InterPro" id="IPR025944">
    <property type="entry name" value="Sigma_54_int_dom_CS"/>
</dbReference>
<keyword evidence="4" id="KW-0902">Two-component regulatory system</keyword>
<organism evidence="13 14">
    <name type="scientific">Neorhizobium alkalisoli</name>
    <dbReference type="NCBI Taxonomy" id="528178"/>
    <lineage>
        <taxon>Bacteria</taxon>
        <taxon>Pseudomonadati</taxon>
        <taxon>Pseudomonadota</taxon>
        <taxon>Alphaproteobacteria</taxon>
        <taxon>Hyphomicrobiales</taxon>
        <taxon>Rhizobiaceae</taxon>
        <taxon>Rhizobium/Agrobacterium group</taxon>
        <taxon>Neorhizobium</taxon>
    </lineage>
</organism>
<proteinExistence type="predicted"/>
<dbReference type="GO" id="GO:0000160">
    <property type="term" value="P:phosphorelay signal transduction system"/>
    <property type="evidence" value="ECO:0007669"/>
    <property type="project" value="UniProtKB-KW"/>
</dbReference>
<dbReference type="PROSITE" id="PS50110">
    <property type="entry name" value="RESPONSE_REGULATORY"/>
    <property type="match status" value="1"/>
</dbReference>
<dbReference type="InterPro" id="IPR058031">
    <property type="entry name" value="AAA_lid_NorR"/>
</dbReference>
<keyword evidence="7" id="KW-0804">Transcription</keyword>
<dbReference type="InterPro" id="IPR002197">
    <property type="entry name" value="HTH_Fis"/>
</dbReference>
<evidence type="ECO:0000313" key="14">
    <source>
        <dbReference type="Proteomes" id="UP000320653"/>
    </source>
</evidence>
<dbReference type="InterPro" id="IPR027417">
    <property type="entry name" value="P-loop_NTPase"/>
</dbReference>
<keyword evidence="3" id="KW-0067">ATP-binding</keyword>
<evidence type="ECO:0000256" key="7">
    <source>
        <dbReference type="ARBA" id="ARBA00023163"/>
    </source>
</evidence>
<evidence type="ECO:0000256" key="1">
    <source>
        <dbReference type="ARBA" id="ARBA00022553"/>
    </source>
</evidence>
<dbReference type="Gene3D" id="3.40.50.300">
    <property type="entry name" value="P-loop containing nucleotide triphosphate hydrolases"/>
    <property type="match status" value="1"/>
</dbReference>
<dbReference type="GO" id="GO:0043565">
    <property type="term" value="F:sequence-specific DNA binding"/>
    <property type="evidence" value="ECO:0007669"/>
    <property type="project" value="InterPro"/>
</dbReference>
<dbReference type="CDD" id="cd00009">
    <property type="entry name" value="AAA"/>
    <property type="match status" value="1"/>
</dbReference>
<dbReference type="SUPFAM" id="SSF52540">
    <property type="entry name" value="P-loop containing nucleoside triphosphate hydrolases"/>
    <property type="match status" value="1"/>
</dbReference>
<reference evidence="13 14" key="1">
    <citation type="submission" date="2019-06" db="EMBL/GenBank/DDBJ databases">
        <title>Sorghum-associated microbial communities from plants grown in Nebraska, USA.</title>
        <authorList>
            <person name="Schachtman D."/>
        </authorList>
    </citation>
    <scope>NUCLEOTIDE SEQUENCE [LARGE SCALE GENOMIC DNA]</scope>
    <source>
        <strain evidence="13 14">1225</strain>
    </source>
</reference>
<dbReference type="PROSITE" id="PS50045">
    <property type="entry name" value="SIGMA54_INTERACT_4"/>
    <property type="match status" value="1"/>
</dbReference>
<feature type="modified residue" description="4-aspartylphosphate" evidence="10">
    <location>
        <position position="54"/>
    </location>
</feature>
<evidence type="ECO:0000256" key="9">
    <source>
        <dbReference type="ARBA" id="ARBA00067650"/>
    </source>
</evidence>
<keyword evidence="5" id="KW-0805">Transcription regulation</keyword>
<comment type="function">
    <text evidence="8">Member of the two-component regulatory system DctB/DctD involved in the transport of C4-dicarboxylates. When activated by DctB acts in conjunction with sigma-54 to activate the transcription of dctA.</text>
</comment>
<dbReference type="Pfam" id="PF00158">
    <property type="entry name" value="Sigma54_activat"/>
    <property type="match status" value="1"/>
</dbReference>
<dbReference type="Gene3D" id="3.40.50.2300">
    <property type="match status" value="1"/>
</dbReference>
<dbReference type="Proteomes" id="UP000320653">
    <property type="component" value="Unassembled WGS sequence"/>
</dbReference>
<dbReference type="FunFam" id="3.40.50.2300:FF:000018">
    <property type="entry name" value="DNA-binding transcriptional regulator NtrC"/>
    <property type="match status" value="1"/>
</dbReference>
<protein>
    <recommendedName>
        <fullName evidence="9">C4-dicarboxylate transport transcriptional regulatory protein DctD</fullName>
    </recommendedName>
</protein>
<dbReference type="SMART" id="SM00382">
    <property type="entry name" value="AAA"/>
    <property type="match status" value="1"/>
</dbReference>
<evidence type="ECO:0000256" key="2">
    <source>
        <dbReference type="ARBA" id="ARBA00022741"/>
    </source>
</evidence>
<feature type="domain" description="Response regulatory" evidence="12">
    <location>
        <begin position="5"/>
        <end position="119"/>
    </location>
</feature>
<dbReference type="InterPro" id="IPR009057">
    <property type="entry name" value="Homeodomain-like_sf"/>
</dbReference>
<dbReference type="Pfam" id="PF25601">
    <property type="entry name" value="AAA_lid_14"/>
    <property type="match status" value="1"/>
</dbReference>
<sequence>MSAQRVLLIDDEEELRRSTAQALELFGLTVQTFSNAEHVLELTSFGFDGVVVSDIRMPGMDGMTLLHRVRELDAEIPVILVTGHGDVQLAVKAMREGAYDFIEKPFTPQHLAGVIRRALDRRALVVENRRLKAVAGKRDDLETRLPGRTQAMVDLRYRIRAIGAADADTLIIGETGVGKEVVARALHDIGPRANRPFIAINCAALPETLIESELFGHEAGAFPGALRPRYGKFEHGRGGTILLDEIGSMPFDLQAKFLRVLQERVITRLGSNEMVALDVRFIATSKVDLEAEVVAGRFRADLLYRLNVATIRVPALAQRRADIPLLFLQLVREASARYGRDDMDVPAEIMALIAEQAWPGNVRELRNAADRLVLGLDARPGGEVAASTETAGRLSDKVAAFERNLIAGEISAHGGALKPVYEALGISRKTLYEKMQKYGLDKRLALIDEPVEEGRRERS</sequence>
<comment type="caution">
    <text evidence="13">The sequence shown here is derived from an EMBL/GenBank/DDBJ whole genome shotgun (WGS) entry which is preliminary data.</text>
</comment>
<dbReference type="Pfam" id="PF02954">
    <property type="entry name" value="HTH_8"/>
    <property type="match status" value="1"/>
</dbReference>
<dbReference type="OrthoDB" id="9802388at2"/>
<dbReference type="SUPFAM" id="SSF52172">
    <property type="entry name" value="CheY-like"/>
    <property type="match status" value="1"/>
</dbReference>
<evidence type="ECO:0000256" key="10">
    <source>
        <dbReference type="PROSITE-ProRule" id="PRU00169"/>
    </source>
</evidence>
<dbReference type="Gene3D" id="1.10.10.60">
    <property type="entry name" value="Homeodomain-like"/>
    <property type="match status" value="1"/>
</dbReference>
<dbReference type="AlphaFoldDB" id="A0A561QP76"/>
<dbReference type="EMBL" id="VIWP01000005">
    <property type="protein sequence ID" value="TWF52193.1"/>
    <property type="molecule type" value="Genomic_DNA"/>
</dbReference>
<evidence type="ECO:0000256" key="8">
    <source>
        <dbReference type="ARBA" id="ARBA00059408"/>
    </source>
</evidence>
<name>A0A561QP76_9HYPH</name>
<dbReference type="PROSITE" id="PS00688">
    <property type="entry name" value="SIGMA54_INTERACT_3"/>
    <property type="match status" value="1"/>
</dbReference>
<feature type="domain" description="Sigma-54 factor interaction" evidence="11">
    <location>
        <begin position="145"/>
        <end position="374"/>
    </location>
</feature>
<dbReference type="InterPro" id="IPR003593">
    <property type="entry name" value="AAA+_ATPase"/>
</dbReference>
<keyword evidence="14" id="KW-1185">Reference proteome</keyword>
<dbReference type="GO" id="GO:0006355">
    <property type="term" value="P:regulation of DNA-templated transcription"/>
    <property type="evidence" value="ECO:0007669"/>
    <property type="project" value="InterPro"/>
</dbReference>